<evidence type="ECO:0000256" key="2">
    <source>
        <dbReference type="SAM" id="MobiDB-lite"/>
    </source>
</evidence>
<protein>
    <submittedName>
        <fullName evidence="4">Adp-ribosylation factor</fullName>
    </submittedName>
</protein>
<feature type="transmembrane region" description="Helical" evidence="3">
    <location>
        <begin position="528"/>
        <end position="548"/>
    </location>
</feature>
<keyword evidence="3" id="KW-0472">Membrane</keyword>
<dbReference type="Pfam" id="PF01544">
    <property type="entry name" value="CorA"/>
    <property type="match status" value="1"/>
</dbReference>
<dbReference type="GO" id="GO:0050897">
    <property type="term" value="F:cobalt ion binding"/>
    <property type="evidence" value="ECO:0007669"/>
    <property type="project" value="TreeGrafter"/>
</dbReference>
<dbReference type="HOGENOM" id="CLU_015417_2_0_1"/>
<reference evidence="4 5" key="1">
    <citation type="journal article" date="2013" name="BMC Genomics">
        <title>The genome and transcriptome of the pine saprophyte Ophiostoma piceae, and a comparison with the bark beetle-associated pine pathogen Grosmannia clavigera.</title>
        <authorList>
            <person name="Haridas S."/>
            <person name="Wang Y."/>
            <person name="Lim L."/>
            <person name="Massoumi Alamouti S."/>
            <person name="Jackman S."/>
            <person name="Docking R."/>
            <person name="Robertson G."/>
            <person name="Birol I."/>
            <person name="Bohlmann J."/>
            <person name="Breuil C."/>
        </authorList>
    </citation>
    <scope>NUCLEOTIDE SEQUENCE [LARGE SCALE GENOMIC DNA]</scope>
    <source>
        <strain evidence="4 5">UAMH 11346</strain>
    </source>
</reference>
<gene>
    <name evidence="4" type="ORF">F503_01964</name>
</gene>
<dbReference type="GO" id="GO:0000287">
    <property type="term" value="F:magnesium ion binding"/>
    <property type="evidence" value="ECO:0007669"/>
    <property type="project" value="TreeGrafter"/>
</dbReference>
<evidence type="ECO:0000313" key="5">
    <source>
        <dbReference type="Proteomes" id="UP000016923"/>
    </source>
</evidence>
<organism evidence="4 5">
    <name type="scientific">Ophiostoma piceae (strain UAMH 11346)</name>
    <name type="common">Sap stain fungus</name>
    <dbReference type="NCBI Taxonomy" id="1262450"/>
    <lineage>
        <taxon>Eukaryota</taxon>
        <taxon>Fungi</taxon>
        <taxon>Dikarya</taxon>
        <taxon>Ascomycota</taxon>
        <taxon>Pezizomycotina</taxon>
        <taxon>Sordariomycetes</taxon>
        <taxon>Sordariomycetidae</taxon>
        <taxon>Ophiostomatales</taxon>
        <taxon>Ophiostomataceae</taxon>
        <taxon>Ophiostoma</taxon>
    </lineage>
</organism>
<accession>S3BUY4</accession>
<dbReference type="VEuPathDB" id="FungiDB:F503_01964"/>
<evidence type="ECO:0000256" key="1">
    <source>
        <dbReference type="ARBA" id="ARBA00004651"/>
    </source>
</evidence>
<dbReference type="GO" id="GO:0015095">
    <property type="term" value="F:magnesium ion transmembrane transporter activity"/>
    <property type="evidence" value="ECO:0007669"/>
    <property type="project" value="TreeGrafter"/>
</dbReference>
<feature type="compositionally biased region" description="Polar residues" evidence="2">
    <location>
        <begin position="42"/>
        <end position="56"/>
    </location>
</feature>
<dbReference type="AlphaFoldDB" id="S3BUY4"/>
<keyword evidence="3" id="KW-0812">Transmembrane</keyword>
<feature type="region of interest" description="Disordered" evidence="2">
    <location>
        <begin position="1"/>
        <end position="74"/>
    </location>
</feature>
<dbReference type="PANTHER" id="PTHR46494:SF1">
    <property type="entry name" value="CORA FAMILY METAL ION TRANSPORTER (EUROFUNG)"/>
    <property type="match status" value="1"/>
</dbReference>
<dbReference type="STRING" id="1262450.S3BUY4"/>
<sequence length="623" mass="70748">MSSSQQSGVHLSGLSRPPAIYSTAASDSATQLDDPPGHPSPSLGTASRGSARSTGVTAVHPSEPAGNNPHVPPMTSKKALLAKFHDYDNAHVYKDVYEYALDENALNFVVQFSDNNAQVAYGLSEGDFHQLLQLPSETVMDGTAPIRWMQREVIEAIGGHYHFSKRLVMSIWAWDLCKIELNRRKVAAREHAMQLSQHKPLDSNATATADTAAILPVDLEGGKITAHGTVLSNNSDNTSLVGNLNDIFAAENLATFKMMQDNLNYTSMDQESKFVCVGANWLHRRPEYKSKKKPSLVPPKHWSWFVLCDDHTIISFHEAAYYDKTPRGYDEVQWKARELESMRSSTLKVLRQLSKCGLEEDRHKFMQLTSIRQPGRHSFSRLDGASNLFYYLFEDYSAAFGILNMSKTALDEIDWKSREDVSDIIPMLYKLNKELRQLQHLFTNYKDVIGRLISSEAKISIDEVSMAERLSLKASTRFKRLQVQMQSLMLDTITDYLDEKRSLQDTYFNLMTQKDSHSTERLTRSATLLAKLSVFFLPISFMTSYFSVQIPHMADNYTTWTYWGSFAVIASVSFLSLFFFSKVLMFLSESLDHASERATRWTYGRIGWAQRKKMRAMEDEDDL</sequence>
<dbReference type="GO" id="GO:0015087">
    <property type="term" value="F:cobalt ion transmembrane transporter activity"/>
    <property type="evidence" value="ECO:0007669"/>
    <property type="project" value="TreeGrafter"/>
</dbReference>
<dbReference type="EMBL" id="KE148169">
    <property type="protein sequence ID" value="EPE03226.1"/>
    <property type="molecule type" value="Genomic_DNA"/>
</dbReference>
<dbReference type="Gene3D" id="1.20.58.340">
    <property type="entry name" value="Magnesium transport protein CorA, transmembrane region"/>
    <property type="match status" value="1"/>
</dbReference>
<proteinExistence type="predicted"/>
<dbReference type="eggNOG" id="ENOG502S0UJ">
    <property type="taxonomic scope" value="Eukaryota"/>
</dbReference>
<keyword evidence="5" id="KW-1185">Reference proteome</keyword>
<feature type="transmembrane region" description="Helical" evidence="3">
    <location>
        <begin position="560"/>
        <end position="580"/>
    </location>
</feature>
<comment type="subcellular location">
    <subcellularLocation>
        <location evidence="1">Cell membrane</location>
        <topology evidence="1">Multi-pass membrane protein</topology>
    </subcellularLocation>
</comment>
<name>S3BUY4_OPHP1</name>
<keyword evidence="3" id="KW-1133">Transmembrane helix</keyword>
<dbReference type="OrthoDB" id="5430812at2759"/>
<dbReference type="Proteomes" id="UP000016923">
    <property type="component" value="Unassembled WGS sequence"/>
</dbReference>
<evidence type="ECO:0000256" key="3">
    <source>
        <dbReference type="SAM" id="Phobius"/>
    </source>
</evidence>
<dbReference type="InterPro" id="IPR002523">
    <property type="entry name" value="MgTranspt_CorA/ZnTranspt_ZntB"/>
</dbReference>
<dbReference type="PANTHER" id="PTHR46494">
    <property type="entry name" value="CORA FAMILY METAL ION TRANSPORTER (EUROFUNG)"/>
    <property type="match status" value="1"/>
</dbReference>
<evidence type="ECO:0000313" key="4">
    <source>
        <dbReference type="EMBL" id="EPE03226.1"/>
    </source>
</evidence>
<dbReference type="GO" id="GO:0005886">
    <property type="term" value="C:plasma membrane"/>
    <property type="evidence" value="ECO:0007669"/>
    <property type="project" value="UniProtKB-SubCell"/>
</dbReference>